<dbReference type="Proteomes" id="UP000760472">
    <property type="component" value="Unassembled WGS sequence"/>
</dbReference>
<feature type="transmembrane region" description="Helical" evidence="2">
    <location>
        <begin position="18"/>
        <end position="38"/>
    </location>
</feature>
<keyword evidence="2" id="KW-0472">Membrane</keyword>
<gene>
    <name evidence="3" type="ORF">JW498_11460</name>
</gene>
<organism evidence="3 4">
    <name type="scientific">Amphritea pacifica</name>
    <dbReference type="NCBI Taxonomy" id="2811233"/>
    <lineage>
        <taxon>Bacteria</taxon>
        <taxon>Pseudomonadati</taxon>
        <taxon>Pseudomonadota</taxon>
        <taxon>Gammaproteobacteria</taxon>
        <taxon>Oceanospirillales</taxon>
        <taxon>Oceanospirillaceae</taxon>
        <taxon>Amphritea</taxon>
    </lineage>
</organism>
<keyword evidence="2" id="KW-0812">Transmembrane</keyword>
<reference evidence="3 4" key="1">
    <citation type="submission" date="2021-02" db="EMBL/GenBank/DDBJ databases">
        <title>A novel species of genus Amphritea isolated from a fishpond in China.</title>
        <authorList>
            <person name="Lu H."/>
        </authorList>
    </citation>
    <scope>NUCLEOTIDE SEQUENCE [LARGE SCALE GENOMIC DNA]</scope>
    <source>
        <strain evidence="3 4">RP18W</strain>
    </source>
</reference>
<dbReference type="EMBL" id="JAFFZP010000016">
    <property type="protein sequence ID" value="MBN0987983.1"/>
    <property type="molecule type" value="Genomic_DNA"/>
</dbReference>
<sequence>MSQADTPSPENQTGKQTLIWGLVLAGLLIAGYLFQYFMEDIRLAKISHSADIETVIHDLSIQAQDYLLLTERFQSINDIWGITAIILAAAGSAAVLLRAPQLIIVLIAATVGIGYGAIQLYTPEAVVAGVKLAQSRVACLTPIAQSLQPVMLVADSRIDDARDHIDKLITDMDEKSIGLASYRKRVLVQQAVNEEQQQAALKALDQVLAIPLRDHSDAVDDLRESQQQLSEIRHELGPGKSTTRVLSRISQQLNLLQAAITDLSKPQVLLNGIEMKVNRYLQQQDRTELVLLEGDRVMARLSEISSPLPGLLQRLHHWKTARNSVAKEIRSAVTATDSELRRLVGDSGITLTKVQNVAQRVATITIEPETAQTLLSSSRLTTEPQLSLGSLEQKSQYSTEQLIQRASRQLLIAQQKLDRYQQQLAAVRQVYDKIETVETVNLPIIETARQRIEKATNYFQDSIASAKLLLKQSAASLQQIYGIDGMINFDQTSRKIRLCMNSSSLNLNAE</sequence>
<evidence type="ECO:0000313" key="3">
    <source>
        <dbReference type="EMBL" id="MBN0987983.1"/>
    </source>
</evidence>
<protein>
    <submittedName>
        <fullName evidence="3">Uncharacterized protein</fullName>
    </submittedName>
</protein>
<feature type="transmembrane region" description="Helical" evidence="2">
    <location>
        <begin position="103"/>
        <end position="122"/>
    </location>
</feature>
<name>A0ABS2W8H5_9GAMM</name>
<evidence type="ECO:0000256" key="1">
    <source>
        <dbReference type="SAM" id="Coils"/>
    </source>
</evidence>
<evidence type="ECO:0000313" key="4">
    <source>
        <dbReference type="Proteomes" id="UP000760472"/>
    </source>
</evidence>
<feature type="coiled-coil region" evidence="1">
    <location>
        <begin position="403"/>
        <end position="437"/>
    </location>
</feature>
<keyword evidence="4" id="KW-1185">Reference proteome</keyword>
<evidence type="ECO:0000256" key="2">
    <source>
        <dbReference type="SAM" id="Phobius"/>
    </source>
</evidence>
<dbReference type="RefSeq" id="WP_205213681.1">
    <property type="nucleotide sequence ID" value="NZ_JAFFZP010000016.1"/>
</dbReference>
<accession>A0ABS2W8H5</accession>
<feature type="transmembrane region" description="Helical" evidence="2">
    <location>
        <begin position="79"/>
        <end position="97"/>
    </location>
</feature>
<keyword evidence="1" id="KW-0175">Coiled coil</keyword>
<keyword evidence="2" id="KW-1133">Transmembrane helix</keyword>
<proteinExistence type="predicted"/>
<comment type="caution">
    <text evidence="3">The sequence shown here is derived from an EMBL/GenBank/DDBJ whole genome shotgun (WGS) entry which is preliminary data.</text>
</comment>